<accession>A0A7K0DCK5</accession>
<dbReference type="AlphaFoldDB" id="A0A7K0DCK5"/>
<keyword evidence="2" id="KW-1185">Reference proteome</keyword>
<sequence length="30" mass="3245">MLVVLQYQIANAPIIGLPVVGVSCFRGWSL</sequence>
<reference evidence="1 2" key="1">
    <citation type="submission" date="2019-10" db="EMBL/GenBank/DDBJ databases">
        <title>Nocardia macrotermitis sp. nov. and Nocardia aurantia sp. nov., isolated from the gut of fungus growing-termite Macrotermes natalensis.</title>
        <authorList>
            <person name="Benndorf R."/>
            <person name="Schwitalla J."/>
            <person name="Martin K."/>
            <person name="De Beer W."/>
            <person name="Kaster A.-K."/>
            <person name="Vollmers J."/>
            <person name="Poulsen M."/>
            <person name="Beemelmanns C."/>
        </authorList>
    </citation>
    <scope>NUCLEOTIDE SEQUENCE [LARGE SCALE GENOMIC DNA]</scope>
    <source>
        <strain evidence="1 2">RB20</strain>
    </source>
</reference>
<evidence type="ECO:0000313" key="2">
    <source>
        <dbReference type="Proteomes" id="UP000438448"/>
    </source>
</evidence>
<dbReference type="EMBL" id="WEGK01000016">
    <property type="protein sequence ID" value="MQY23052.1"/>
    <property type="molecule type" value="Genomic_DNA"/>
</dbReference>
<gene>
    <name evidence="1" type="ORF">NRB20_61790</name>
</gene>
<dbReference type="Proteomes" id="UP000438448">
    <property type="component" value="Unassembled WGS sequence"/>
</dbReference>
<name>A0A7K0DCK5_9NOCA</name>
<protein>
    <submittedName>
        <fullName evidence="1">Uncharacterized protein</fullName>
    </submittedName>
</protein>
<organism evidence="1 2">
    <name type="scientific">Nocardia macrotermitis</name>
    <dbReference type="NCBI Taxonomy" id="2585198"/>
    <lineage>
        <taxon>Bacteria</taxon>
        <taxon>Bacillati</taxon>
        <taxon>Actinomycetota</taxon>
        <taxon>Actinomycetes</taxon>
        <taxon>Mycobacteriales</taxon>
        <taxon>Nocardiaceae</taxon>
        <taxon>Nocardia</taxon>
    </lineage>
</organism>
<evidence type="ECO:0000313" key="1">
    <source>
        <dbReference type="EMBL" id="MQY23052.1"/>
    </source>
</evidence>
<proteinExistence type="predicted"/>
<comment type="caution">
    <text evidence="1">The sequence shown here is derived from an EMBL/GenBank/DDBJ whole genome shotgun (WGS) entry which is preliminary data.</text>
</comment>